<dbReference type="PANTHER" id="PTHR22898:SF3">
    <property type="entry name" value="ALPHA-1,2-FUCOSYLTRANSFERASE-RELATED"/>
    <property type="match status" value="1"/>
</dbReference>
<dbReference type="InterPro" id="IPR052501">
    <property type="entry name" value="Alpha-1-2_FucT"/>
</dbReference>
<dbReference type="STRING" id="2018661.A0A2A2J814"/>
<keyword evidence="2" id="KW-1185">Reference proteome</keyword>
<name>A0A2A2J814_9BILA</name>
<dbReference type="AlphaFoldDB" id="A0A2A2J814"/>
<organism evidence="1 2">
    <name type="scientific">Diploscapter pachys</name>
    <dbReference type="NCBI Taxonomy" id="2018661"/>
    <lineage>
        <taxon>Eukaryota</taxon>
        <taxon>Metazoa</taxon>
        <taxon>Ecdysozoa</taxon>
        <taxon>Nematoda</taxon>
        <taxon>Chromadorea</taxon>
        <taxon>Rhabditida</taxon>
        <taxon>Rhabditina</taxon>
        <taxon>Rhabditomorpha</taxon>
        <taxon>Rhabditoidea</taxon>
        <taxon>Rhabditidae</taxon>
        <taxon>Diploscapter</taxon>
    </lineage>
</organism>
<dbReference type="PANTHER" id="PTHR22898">
    <property type="entry name" value="UNCHARACTERIZED GLYCOSOL TRANSFERASE-RELATED"/>
    <property type="match status" value="1"/>
</dbReference>
<protein>
    <recommendedName>
        <fullName evidence="3">L-Fucosyltransferase</fullName>
    </recommendedName>
</protein>
<accession>A0A2A2J814</accession>
<dbReference type="OrthoDB" id="5815225at2759"/>
<gene>
    <name evidence="1" type="ORF">WR25_23824</name>
</gene>
<evidence type="ECO:0000313" key="1">
    <source>
        <dbReference type="EMBL" id="PAV57920.1"/>
    </source>
</evidence>
<dbReference type="EMBL" id="LIAE01010614">
    <property type="protein sequence ID" value="PAV57920.1"/>
    <property type="molecule type" value="Genomic_DNA"/>
</dbReference>
<evidence type="ECO:0008006" key="3">
    <source>
        <dbReference type="Google" id="ProtNLM"/>
    </source>
</evidence>
<proteinExistence type="predicted"/>
<comment type="caution">
    <text evidence="1">The sequence shown here is derived from an EMBL/GenBank/DDBJ whole genome shotgun (WGS) entry which is preliminary data.</text>
</comment>
<evidence type="ECO:0000313" key="2">
    <source>
        <dbReference type="Proteomes" id="UP000218231"/>
    </source>
</evidence>
<reference evidence="1 2" key="1">
    <citation type="journal article" date="2017" name="Curr. Biol.">
        <title>Genome architecture and evolution of a unichromosomal asexual nematode.</title>
        <authorList>
            <person name="Fradin H."/>
            <person name="Zegar C."/>
            <person name="Gutwein M."/>
            <person name="Lucas J."/>
            <person name="Kovtun M."/>
            <person name="Corcoran D."/>
            <person name="Baugh L.R."/>
            <person name="Kiontke K."/>
            <person name="Gunsalus K."/>
            <person name="Fitch D.H."/>
            <person name="Piano F."/>
        </authorList>
    </citation>
    <scope>NUCLEOTIDE SEQUENCE [LARGE SCALE GENOMIC DNA]</scope>
    <source>
        <strain evidence="1">PF1309</strain>
    </source>
</reference>
<sequence length="290" mass="33704">MESAAPLGDSTFSMSQKIVLRQTSAIIRKYGAFSLKWQNSSLPMRLIREKATHVELKTKYVQNSNYFEKYIDDLMEYFEFSEEIKMQGDKLIQKYNIAKLEKHQTIYHFDTIHANGIDVVVRNANIDETGFLCVHTRRTDHFAPSGLGFTVPAIKFILNRDKLDKVFMFGDDERFMNDVLNTIKADEKYANIKGIVNFNTTIGEDLYLSSKICSAFLISTSESTFGWFLAFLVQNQEKVYFRHNMRPESGAYSGTMRHMWKPLFQHEETNSIKTLCGNRYVFLFPLCFTE</sequence>
<dbReference type="Proteomes" id="UP000218231">
    <property type="component" value="Unassembled WGS sequence"/>
</dbReference>